<organism evidence="5 6">
    <name type="scientific">Nocardioides aromaticivorans</name>
    <dbReference type="NCBI Taxonomy" id="200618"/>
    <lineage>
        <taxon>Bacteria</taxon>
        <taxon>Bacillati</taxon>
        <taxon>Actinomycetota</taxon>
        <taxon>Actinomycetes</taxon>
        <taxon>Propionibacteriales</taxon>
        <taxon>Nocardioidaceae</taxon>
        <taxon>Nocardioides</taxon>
    </lineage>
</organism>
<feature type="domain" description="Acyl-CoA thioesterase-like N-terminal HotDog" evidence="4">
    <location>
        <begin position="63"/>
        <end position="139"/>
    </location>
</feature>
<reference evidence="5 6" key="1">
    <citation type="submission" date="2017-06" db="EMBL/GenBank/DDBJ databases">
        <title>Complete Genome Sequence of the Soil Carbazole-Degrading Bacterium Nocardioides aromaticivorans IC177.</title>
        <authorList>
            <person name="Vejarano F."/>
            <person name="Suzuki-Minakuchi C."/>
            <person name="Ohtsubo Y."/>
            <person name="Tsuda M."/>
            <person name="Okada K."/>
            <person name="Nojiri H."/>
        </authorList>
    </citation>
    <scope>NUCLEOTIDE SEQUENCE [LARGE SCALE GENOMIC DNA]</scope>
    <source>
        <strain evidence="5 6">IC177</strain>
    </source>
</reference>
<gene>
    <name evidence="5" type="ORF">CFH99_24630</name>
</gene>
<evidence type="ECO:0000259" key="4">
    <source>
        <dbReference type="Pfam" id="PF13622"/>
    </source>
</evidence>
<dbReference type="PANTHER" id="PTHR11066">
    <property type="entry name" value="ACYL-COA THIOESTERASE"/>
    <property type="match status" value="1"/>
</dbReference>
<dbReference type="Gene3D" id="2.40.160.210">
    <property type="entry name" value="Acyl-CoA thioesterase, double hotdog domain"/>
    <property type="match status" value="1"/>
</dbReference>
<dbReference type="EMBL" id="CP022295">
    <property type="protein sequence ID" value="QSR28813.1"/>
    <property type="molecule type" value="Genomic_DNA"/>
</dbReference>
<dbReference type="InterPro" id="IPR049449">
    <property type="entry name" value="TesB_ACOT8-like_N"/>
</dbReference>
<feature type="domain" description="Acyl-CoA thioesterase 2 C-terminal" evidence="3">
    <location>
        <begin position="210"/>
        <end position="316"/>
    </location>
</feature>
<dbReference type="InterPro" id="IPR029069">
    <property type="entry name" value="HotDog_dom_sf"/>
</dbReference>
<dbReference type="Pfam" id="PF02551">
    <property type="entry name" value="Acyl_CoA_thio"/>
    <property type="match status" value="1"/>
</dbReference>
<evidence type="ECO:0000256" key="1">
    <source>
        <dbReference type="ARBA" id="ARBA00006538"/>
    </source>
</evidence>
<dbReference type="InterPro" id="IPR042171">
    <property type="entry name" value="Acyl-CoA_hotdog"/>
</dbReference>
<dbReference type="CDD" id="cd03444">
    <property type="entry name" value="Thioesterase_II_repeat1"/>
    <property type="match status" value="1"/>
</dbReference>
<comment type="similarity">
    <text evidence="1">Belongs to the C/M/P thioester hydrolase family.</text>
</comment>
<accession>A0ABX7PSQ5</accession>
<evidence type="ECO:0000313" key="6">
    <source>
        <dbReference type="Proteomes" id="UP000662818"/>
    </source>
</evidence>
<dbReference type="SUPFAM" id="SSF54637">
    <property type="entry name" value="Thioesterase/thiol ester dehydrase-isomerase"/>
    <property type="match status" value="2"/>
</dbReference>
<name>A0ABX7PSQ5_9ACTN</name>
<dbReference type="CDD" id="cd03445">
    <property type="entry name" value="Thioesterase_II_repeat2"/>
    <property type="match status" value="1"/>
</dbReference>
<sequence>MLTCILANGRSLVYPPRMPPPMTDAKSAEVVDDVIDTIRLTSLDGAGGLRFGGRTTTLSLPFVFGGQLLAQALWAGYQCTPANHRVQALHAHFVEAGDPRRPLTYTVDPVRRGHGSSVLRVTATQARDGSDGERVILIASLNLGGDRSGLDHHTPPVSAFGIDPARLPALRSWLEHHRDLLPEWWQGPLAFDLRYPEEPPHVLSPGAAPRVGQQLWMTTHAVVPDEPRLHDCLLAFASDLTLLDAVMLRHARSWYDGGAWAASLDHSIWFHRRARVDDWMLYEQASPSAHGGRGLASGEIYGPGGVHVATVAQLGVFSIDGHRSMPGAAVPRD</sequence>
<proteinExistence type="inferred from homology"/>
<evidence type="ECO:0000313" key="5">
    <source>
        <dbReference type="EMBL" id="QSR28813.1"/>
    </source>
</evidence>
<evidence type="ECO:0000259" key="3">
    <source>
        <dbReference type="Pfam" id="PF02551"/>
    </source>
</evidence>
<dbReference type="Proteomes" id="UP000662818">
    <property type="component" value="Chromosome"/>
</dbReference>
<protein>
    <submittedName>
        <fullName evidence="5">Acyl-CoA thioesterase II</fullName>
    </submittedName>
</protein>
<keyword evidence="2" id="KW-0378">Hydrolase</keyword>
<dbReference type="InterPro" id="IPR025652">
    <property type="entry name" value="TesB_C"/>
</dbReference>
<dbReference type="Pfam" id="PF13622">
    <property type="entry name" value="4HBT_3"/>
    <property type="match status" value="1"/>
</dbReference>
<dbReference type="PANTHER" id="PTHR11066:SF34">
    <property type="entry name" value="ACYL-COENZYME A THIOESTERASE 8"/>
    <property type="match status" value="1"/>
</dbReference>
<dbReference type="InterPro" id="IPR003703">
    <property type="entry name" value="Acyl_CoA_thio"/>
</dbReference>
<keyword evidence="6" id="KW-1185">Reference proteome</keyword>
<evidence type="ECO:0000256" key="2">
    <source>
        <dbReference type="ARBA" id="ARBA00022801"/>
    </source>
</evidence>